<reference evidence="2" key="1">
    <citation type="journal article" date="2020" name="Nature">
        <title>Giant virus diversity and host interactions through global metagenomics.</title>
        <authorList>
            <person name="Schulz F."/>
            <person name="Roux S."/>
            <person name="Paez-Espino D."/>
            <person name="Jungbluth S."/>
            <person name="Walsh D.A."/>
            <person name="Denef V.J."/>
            <person name="McMahon K.D."/>
            <person name="Konstantinidis K.T."/>
            <person name="Eloe-Fadrosh E.A."/>
            <person name="Kyrpides N.C."/>
            <person name="Woyke T."/>
        </authorList>
    </citation>
    <scope>NUCLEOTIDE SEQUENCE</scope>
    <source>
        <strain evidence="2">GVMAG-M-3300027969-2</strain>
    </source>
</reference>
<proteinExistence type="predicted"/>
<evidence type="ECO:0000256" key="1">
    <source>
        <dbReference type="SAM" id="Phobius"/>
    </source>
</evidence>
<evidence type="ECO:0000313" key="2">
    <source>
        <dbReference type="EMBL" id="QHU32571.1"/>
    </source>
</evidence>
<keyword evidence="1" id="KW-0812">Transmembrane</keyword>
<keyword evidence="1" id="KW-0472">Membrane</keyword>
<protein>
    <submittedName>
        <fullName evidence="2">Uncharacterized protein</fullName>
    </submittedName>
</protein>
<accession>A0A6C0LS34</accession>
<keyword evidence="1" id="KW-1133">Transmembrane helix</keyword>
<sequence length="76" mass="9255">MKNIRNTCMEFFQNEDMRKHIKDIVKPIVDLMYNEMYYYVWFVCLYHVFLIFIILVNLFLLIKLLNTKSIVSSPSI</sequence>
<name>A0A6C0LS34_9ZZZZ</name>
<dbReference type="EMBL" id="MN740540">
    <property type="protein sequence ID" value="QHU32571.1"/>
    <property type="molecule type" value="Genomic_DNA"/>
</dbReference>
<feature type="transmembrane region" description="Helical" evidence="1">
    <location>
        <begin position="38"/>
        <end position="62"/>
    </location>
</feature>
<organism evidence="2">
    <name type="scientific">viral metagenome</name>
    <dbReference type="NCBI Taxonomy" id="1070528"/>
    <lineage>
        <taxon>unclassified sequences</taxon>
        <taxon>metagenomes</taxon>
        <taxon>organismal metagenomes</taxon>
    </lineage>
</organism>
<dbReference type="AlphaFoldDB" id="A0A6C0LS34"/>